<gene>
    <name evidence="1" type="ORF">K0U00_05405</name>
</gene>
<sequence>PFAAAGAAGALSAGALPAGVLPLLSEHADNNKLPIINTVDNKATPFFITTSPISIKFSFSQNIRKLNLV</sequence>
<evidence type="ECO:0000313" key="2">
    <source>
        <dbReference type="Proteomes" id="UP001519887"/>
    </source>
</evidence>
<dbReference type="Proteomes" id="UP001519887">
    <property type="component" value="Unassembled WGS sequence"/>
</dbReference>
<feature type="non-terminal residue" evidence="1">
    <location>
        <position position="1"/>
    </location>
</feature>
<organism evidence="1 2">
    <name type="scientific">Paenibacillus sepulcri</name>
    <dbReference type="NCBI Taxonomy" id="359917"/>
    <lineage>
        <taxon>Bacteria</taxon>
        <taxon>Bacillati</taxon>
        <taxon>Bacillota</taxon>
        <taxon>Bacilli</taxon>
        <taxon>Bacillales</taxon>
        <taxon>Paenibacillaceae</taxon>
        <taxon>Paenibacillus</taxon>
    </lineage>
</organism>
<evidence type="ECO:0000313" key="1">
    <source>
        <dbReference type="EMBL" id="MBW7453472.1"/>
    </source>
</evidence>
<dbReference type="EMBL" id="JAHZIK010000077">
    <property type="protein sequence ID" value="MBW7453472.1"/>
    <property type="molecule type" value="Genomic_DNA"/>
</dbReference>
<reference evidence="1 2" key="1">
    <citation type="submission" date="2021-07" db="EMBL/GenBank/DDBJ databases">
        <title>Paenibacillus radiodurans sp. nov., isolated from the southeastern edge of Tengger Desert.</title>
        <authorList>
            <person name="Zhang G."/>
        </authorList>
    </citation>
    <scope>NUCLEOTIDE SEQUENCE [LARGE SCALE GENOMIC DNA]</scope>
    <source>
        <strain evidence="1 2">CCM 7311</strain>
    </source>
</reference>
<name>A0ABS7BXU6_9BACL</name>
<comment type="caution">
    <text evidence="1">The sequence shown here is derived from an EMBL/GenBank/DDBJ whole genome shotgun (WGS) entry which is preliminary data.</text>
</comment>
<accession>A0ABS7BXU6</accession>
<keyword evidence="2" id="KW-1185">Reference proteome</keyword>
<proteinExistence type="predicted"/>
<protein>
    <submittedName>
        <fullName evidence="1">Uncharacterized protein</fullName>
    </submittedName>
</protein>